<dbReference type="InterPro" id="IPR015424">
    <property type="entry name" value="PyrdxlP-dep_Trfase"/>
</dbReference>
<evidence type="ECO:0000256" key="9">
    <source>
        <dbReference type="ARBA" id="ARBA00048531"/>
    </source>
</evidence>
<evidence type="ECO:0000259" key="10">
    <source>
        <dbReference type="Pfam" id="PF00155"/>
    </source>
</evidence>
<evidence type="ECO:0000256" key="8">
    <source>
        <dbReference type="ARBA" id="ARBA00029996"/>
    </source>
</evidence>
<dbReference type="Gene3D" id="3.90.1150.10">
    <property type="entry name" value="Aspartate Aminotransferase, domain 1"/>
    <property type="match status" value="1"/>
</dbReference>
<dbReference type="EC" id="4.1.1.81" evidence="4"/>
<keyword evidence="12" id="KW-1185">Reference proteome</keyword>
<evidence type="ECO:0000256" key="4">
    <source>
        <dbReference type="ARBA" id="ARBA00012285"/>
    </source>
</evidence>
<dbReference type="Gene3D" id="3.40.640.10">
    <property type="entry name" value="Type I PLP-dependent aspartate aminotransferase-like (Major domain)"/>
    <property type="match status" value="1"/>
</dbReference>
<sequence>MEHGGDLTQAIERFGGTREDWLDLSTGINPHAYPVPDDLPLSAWTDLPGKAAGERLLAAARQAYRVPDHLNLVAGPGTQILLSLLPTALPDGPVALASPTYSSHRTVWTRENREPVEFSSIYALPSDAKVVLVVNPNNPDGRLADVKSLLEIGRTLTDRGGFLVVDEAFAEVLPGASILPHITGENILVLRSFGKFFGLAGLRIGFLAGSKHVTRKVAAVLESWCLSGPALEVGTRALKDADWQNLMLRQLIEEMADLTIALSEQGLSVFGGTPLYALAGTRNAKALHEALARRRIWTRIFDYAPTWIRVGLPGGPDNLRRLSDALADAQKEL</sequence>
<dbReference type="InterPro" id="IPR015422">
    <property type="entry name" value="PyrdxlP-dep_Trfase_small"/>
</dbReference>
<dbReference type="PANTHER" id="PTHR42885:SF1">
    <property type="entry name" value="THREONINE-PHOSPHATE DECARBOXYLASE"/>
    <property type="match status" value="1"/>
</dbReference>
<evidence type="ECO:0000256" key="5">
    <source>
        <dbReference type="ARBA" id="ARBA00022573"/>
    </source>
</evidence>
<evidence type="ECO:0000313" key="11">
    <source>
        <dbReference type="EMBL" id="MCX2722828.1"/>
    </source>
</evidence>
<dbReference type="NCBIfam" id="TIGR01140">
    <property type="entry name" value="L_thr_O3P_dcar"/>
    <property type="match status" value="1"/>
</dbReference>
<dbReference type="PANTHER" id="PTHR42885">
    <property type="entry name" value="HISTIDINOL-PHOSPHATE AMINOTRANSFERASE-RELATED"/>
    <property type="match status" value="1"/>
</dbReference>
<dbReference type="RefSeq" id="WP_265962489.1">
    <property type="nucleotide sequence ID" value="NZ_JAPEVI010000003.1"/>
</dbReference>
<dbReference type="CDD" id="cd00609">
    <property type="entry name" value="AAT_like"/>
    <property type="match status" value="1"/>
</dbReference>
<dbReference type="PROSITE" id="PS00105">
    <property type="entry name" value="AA_TRANSFER_CLASS_1"/>
    <property type="match status" value="1"/>
</dbReference>
<comment type="function">
    <text evidence="2">Decarboxylates L-threonine-O-3-phosphate to yield (R)-1-amino-2-propanol O-2-phosphate, the precursor for the linkage between the nucleotide loop and the corrin ring in cobalamin.</text>
</comment>
<keyword evidence="5" id="KW-0169">Cobalamin biosynthesis</keyword>
<gene>
    <name evidence="11" type="primary">cobD</name>
    <name evidence="11" type="ORF">ON753_10625</name>
</gene>
<dbReference type="InterPro" id="IPR005860">
    <property type="entry name" value="CobD"/>
</dbReference>
<feature type="domain" description="Aminotransferase class I/classII large" evidence="10">
    <location>
        <begin position="71"/>
        <end position="322"/>
    </location>
</feature>
<evidence type="ECO:0000256" key="2">
    <source>
        <dbReference type="ARBA" id="ARBA00003444"/>
    </source>
</evidence>
<dbReference type="GO" id="GO:0048472">
    <property type="term" value="F:threonine-phosphate decarboxylase activity"/>
    <property type="evidence" value="ECO:0007669"/>
    <property type="project" value="UniProtKB-EC"/>
</dbReference>
<evidence type="ECO:0000256" key="6">
    <source>
        <dbReference type="ARBA" id="ARBA00022898"/>
    </source>
</evidence>
<dbReference type="Pfam" id="PF00155">
    <property type="entry name" value="Aminotran_1_2"/>
    <property type="match status" value="1"/>
</dbReference>
<dbReference type="Proteomes" id="UP001300261">
    <property type="component" value="Unassembled WGS sequence"/>
</dbReference>
<dbReference type="EMBL" id="JAPEVI010000003">
    <property type="protein sequence ID" value="MCX2722828.1"/>
    <property type="molecule type" value="Genomic_DNA"/>
</dbReference>
<reference evidence="11 12" key="1">
    <citation type="journal article" date="2016" name="Int. J. Syst. Evol. Microbiol.">
        <title>Labrenzia salina sp. nov., isolated from the rhizosphere of the halophyte Arthrocnemum macrostachyum.</title>
        <authorList>
            <person name="Camacho M."/>
            <person name="Redondo-Gomez S."/>
            <person name="Rodriguez-Llorente I."/>
            <person name="Rohde M."/>
            <person name="Sproer C."/>
            <person name="Schumann P."/>
            <person name="Klenk H.P."/>
            <person name="Montero-Calasanz M.D.C."/>
        </authorList>
    </citation>
    <scope>NUCLEOTIDE SEQUENCE [LARGE SCALE GENOMIC DNA]</scope>
    <source>
        <strain evidence="11 12">DSM 29163</strain>
    </source>
</reference>
<accession>A0ABT3R176</accession>
<organism evidence="11 12">
    <name type="scientific">Roseibium salinum</name>
    <dbReference type="NCBI Taxonomy" id="1604349"/>
    <lineage>
        <taxon>Bacteria</taxon>
        <taxon>Pseudomonadati</taxon>
        <taxon>Pseudomonadota</taxon>
        <taxon>Alphaproteobacteria</taxon>
        <taxon>Hyphomicrobiales</taxon>
        <taxon>Stappiaceae</taxon>
        <taxon>Roseibium</taxon>
    </lineage>
</organism>
<evidence type="ECO:0000256" key="3">
    <source>
        <dbReference type="ARBA" id="ARBA00004953"/>
    </source>
</evidence>
<evidence type="ECO:0000256" key="1">
    <source>
        <dbReference type="ARBA" id="ARBA00001933"/>
    </source>
</evidence>
<dbReference type="InterPro" id="IPR015421">
    <property type="entry name" value="PyrdxlP-dep_Trfase_major"/>
</dbReference>
<comment type="cofactor">
    <cofactor evidence="1">
        <name>pyridoxal 5'-phosphate</name>
        <dbReference type="ChEBI" id="CHEBI:597326"/>
    </cofactor>
</comment>
<keyword evidence="7 11" id="KW-0456">Lyase</keyword>
<dbReference type="InterPro" id="IPR004839">
    <property type="entry name" value="Aminotransferase_I/II_large"/>
</dbReference>
<comment type="pathway">
    <text evidence="3">Cofactor biosynthesis; adenosylcobalamin biosynthesis.</text>
</comment>
<evidence type="ECO:0000313" key="12">
    <source>
        <dbReference type="Proteomes" id="UP001300261"/>
    </source>
</evidence>
<comment type="catalytic activity">
    <reaction evidence="9">
        <text>O-phospho-L-threonine + H(+) = (R)-1-aminopropan-2-yl phosphate + CO2</text>
        <dbReference type="Rhea" id="RHEA:11492"/>
        <dbReference type="ChEBI" id="CHEBI:15378"/>
        <dbReference type="ChEBI" id="CHEBI:16526"/>
        <dbReference type="ChEBI" id="CHEBI:58563"/>
        <dbReference type="ChEBI" id="CHEBI:58675"/>
        <dbReference type="EC" id="4.1.1.81"/>
    </reaction>
</comment>
<keyword evidence="6" id="KW-0663">Pyridoxal phosphate</keyword>
<dbReference type="InterPro" id="IPR004838">
    <property type="entry name" value="NHTrfase_class1_PyrdxlP-BS"/>
</dbReference>
<proteinExistence type="predicted"/>
<comment type="caution">
    <text evidence="11">The sequence shown here is derived from an EMBL/GenBank/DDBJ whole genome shotgun (WGS) entry which is preliminary data.</text>
</comment>
<name>A0ABT3R176_9HYPH</name>
<protein>
    <recommendedName>
        <fullName evidence="4">threonine-phosphate decarboxylase</fullName>
        <ecNumber evidence="4">4.1.1.81</ecNumber>
    </recommendedName>
    <alternativeName>
        <fullName evidence="8">L-threonine-O-3-phosphate decarboxylase</fullName>
    </alternativeName>
</protein>
<dbReference type="SUPFAM" id="SSF53383">
    <property type="entry name" value="PLP-dependent transferases"/>
    <property type="match status" value="1"/>
</dbReference>
<evidence type="ECO:0000256" key="7">
    <source>
        <dbReference type="ARBA" id="ARBA00023239"/>
    </source>
</evidence>